<protein>
    <recommendedName>
        <fullName evidence="2">TPPC8 first Ig-like domain-containing protein</fullName>
    </recommendedName>
</protein>
<reference evidence="3 4" key="1">
    <citation type="submission" date="2018-11" db="EMBL/GenBank/DDBJ databases">
        <title>Genome assembly of Steccherinum ochraceum LE-BIN_3174, the white-rot fungus of the Steccherinaceae family (The Residual Polyporoid clade, Polyporales, Basidiomycota).</title>
        <authorList>
            <person name="Fedorova T.V."/>
            <person name="Glazunova O.A."/>
            <person name="Landesman E.O."/>
            <person name="Moiseenko K.V."/>
            <person name="Psurtseva N.V."/>
            <person name="Savinova O.S."/>
            <person name="Shakhova N.V."/>
            <person name="Tyazhelova T.V."/>
            <person name="Vasina D.V."/>
        </authorList>
    </citation>
    <scope>NUCLEOTIDE SEQUENCE [LARGE SCALE GENOMIC DNA]</scope>
    <source>
        <strain evidence="3 4">LE-BIN_3174</strain>
    </source>
</reference>
<feature type="compositionally biased region" description="Pro residues" evidence="1">
    <location>
        <begin position="491"/>
        <end position="503"/>
    </location>
</feature>
<dbReference type="PANTHER" id="PTHR12975:SF6">
    <property type="entry name" value="TRAFFICKING PROTEIN PARTICLE COMPLEX SUBUNIT 8"/>
    <property type="match status" value="1"/>
</dbReference>
<feature type="region of interest" description="Disordered" evidence="1">
    <location>
        <begin position="598"/>
        <end position="643"/>
    </location>
</feature>
<dbReference type="InterPro" id="IPR058541">
    <property type="entry name" value="Ig_TPPC8_1st"/>
</dbReference>
<feature type="compositionally biased region" description="Low complexity" evidence="1">
    <location>
        <begin position="130"/>
        <end position="143"/>
    </location>
</feature>
<feature type="compositionally biased region" description="Pro residues" evidence="1">
    <location>
        <begin position="94"/>
        <end position="105"/>
    </location>
</feature>
<gene>
    <name evidence="3" type="ORF">EIP91_006412</name>
</gene>
<dbReference type="EMBL" id="RWJN01000346">
    <property type="protein sequence ID" value="TCD62768.1"/>
    <property type="molecule type" value="Genomic_DNA"/>
</dbReference>
<dbReference type="Pfam" id="PF12739">
    <property type="entry name" value="TRAPPC-Trs85"/>
    <property type="match status" value="1"/>
</dbReference>
<evidence type="ECO:0000313" key="4">
    <source>
        <dbReference type="Proteomes" id="UP000292702"/>
    </source>
</evidence>
<feature type="compositionally biased region" description="Basic and acidic residues" evidence="1">
    <location>
        <begin position="116"/>
        <end position="129"/>
    </location>
</feature>
<accession>A0A4R0RGH4</accession>
<feature type="compositionally biased region" description="Low complexity" evidence="1">
    <location>
        <begin position="611"/>
        <end position="624"/>
    </location>
</feature>
<feature type="compositionally biased region" description="Low complexity" evidence="1">
    <location>
        <begin position="633"/>
        <end position="643"/>
    </location>
</feature>
<feature type="region of interest" description="Disordered" evidence="1">
    <location>
        <begin position="1167"/>
        <end position="1186"/>
    </location>
</feature>
<evidence type="ECO:0000313" key="3">
    <source>
        <dbReference type="EMBL" id="TCD62768.1"/>
    </source>
</evidence>
<evidence type="ECO:0000259" key="2">
    <source>
        <dbReference type="Pfam" id="PF24545"/>
    </source>
</evidence>
<organism evidence="3 4">
    <name type="scientific">Steccherinum ochraceum</name>
    <dbReference type="NCBI Taxonomy" id="92696"/>
    <lineage>
        <taxon>Eukaryota</taxon>
        <taxon>Fungi</taxon>
        <taxon>Dikarya</taxon>
        <taxon>Basidiomycota</taxon>
        <taxon>Agaricomycotina</taxon>
        <taxon>Agaricomycetes</taxon>
        <taxon>Polyporales</taxon>
        <taxon>Steccherinaceae</taxon>
        <taxon>Steccherinum</taxon>
    </lineage>
</organism>
<dbReference type="STRING" id="92696.A0A4R0RGH4"/>
<feature type="compositionally biased region" description="Basic and acidic residues" evidence="1">
    <location>
        <begin position="29"/>
        <end position="41"/>
    </location>
</feature>
<dbReference type="Proteomes" id="UP000292702">
    <property type="component" value="Unassembled WGS sequence"/>
</dbReference>
<keyword evidence="4" id="KW-1185">Reference proteome</keyword>
<feature type="compositionally biased region" description="Basic and acidic residues" evidence="1">
    <location>
        <begin position="145"/>
        <end position="173"/>
    </location>
</feature>
<feature type="compositionally biased region" description="Basic and acidic residues" evidence="1">
    <location>
        <begin position="72"/>
        <end position="92"/>
    </location>
</feature>
<dbReference type="OrthoDB" id="203724at2759"/>
<feature type="compositionally biased region" description="Basic and acidic residues" evidence="1">
    <location>
        <begin position="1"/>
        <end position="15"/>
    </location>
</feature>
<dbReference type="GO" id="GO:1990072">
    <property type="term" value="C:TRAPPIII protein complex"/>
    <property type="evidence" value="ECO:0007669"/>
    <property type="project" value="TreeGrafter"/>
</dbReference>
<evidence type="ECO:0000256" key="1">
    <source>
        <dbReference type="SAM" id="MobiDB-lite"/>
    </source>
</evidence>
<comment type="caution">
    <text evidence="3">The sequence shown here is derived from an EMBL/GenBank/DDBJ whole genome shotgun (WGS) entry which is preliminary data.</text>
</comment>
<dbReference type="InterPro" id="IPR024420">
    <property type="entry name" value="TRAPP_III_complex_Trs85"/>
</dbReference>
<feature type="region of interest" description="Disordered" evidence="1">
    <location>
        <begin position="491"/>
        <end position="538"/>
    </location>
</feature>
<feature type="domain" description="TPPC8 first Ig-like" evidence="2">
    <location>
        <begin position="986"/>
        <end position="1121"/>
    </location>
</feature>
<proteinExistence type="predicted"/>
<dbReference type="PANTHER" id="PTHR12975">
    <property type="entry name" value="TRANSPORT PROTEIN TRAPP"/>
    <property type="match status" value="1"/>
</dbReference>
<name>A0A4R0RGH4_9APHY</name>
<dbReference type="Pfam" id="PF24545">
    <property type="entry name" value="Ig_TPPC8_1st"/>
    <property type="match status" value="1"/>
</dbReference>
<feature type="compositionally biased region" description="Polar residues" evidence="1">
    <location>
        <begin position="1170"/>
        <end position="1186"/>
    </location>
</feature>
<sequence length="1632" mass="181146">MSDSKTDSKTSHLDNMDDLPEGWVQQYDPKSDHPFWVDTKAKPPRSIWVHPFEDEQFMNEHPEIRDRHRSGSKPDKEEGKTGKAGKSKDKDVPQPAPGEAPPPYSPRRHSFTGEPSQRRRRDEEMHGDETVQQPKTPQPSSSKGKGKEKEKRGFFGKVKDKAIGTKEEREEARRREMIAAQRYAEQRRQQRRANPYYDDYYGSGSSSRYGGYSSSQGPAPAPFGPAMYNPPAGNPYYGSGYGNGYSNYGGYGGGYGGRSSSPHVLILHSPDLQDVLDSHNLPPLPQILQSFSPLQQITTRTTSLASIPLSTFALRFSDLVDIESAIHEDEEQRAERTMDWIGNRVQPRCAAWVETVEAASDAGDGPWKDRTPWWEEVKRCVESDHVPNRSEGWNHPVAMSTAAVNPLQALQDLHSRAIDFPPWVDVTFLRYSLILHPSNSSLSDPIAESLFNAVKKQYGLHTYLLPLSLPTSPPPTAVSIPLPVPRLPPIPPAEISPMPPSQPAPAGVSTSPPPASVLSPRVQSPVQSPDKPPLDATKPLLLSEGDAQQLSRFTREFVTMSLIPWMEKAVVDWNELYSTSRRLPSRLFSSTRRLFGSGYSSATSTPPPSTPSHGSSPSISSISSRVNSHAPNSSISSLTSVTSTGGGQAAVLVSQQRRLAEFATILGDFKLAISVWENLRKESKGGHDILPLLLAPSPALPLLASNSVQANHTQFHELPAQAQMRSLVNAVRWDIGMDQREFLGNVLEGERWLVYAAGAAEEVPTALLLAHAAFLSAKKDARRRSALWYLRAADRLEKAGIKPLAMYFFRRSHSLYRALRPSDLSPSFWESEGKSRSNWRGFDAVLPGIEHELGRLLYTTGDTAGAVQFFLGLLQDSDTAALTPLTEGLGITINGASQDAKQAGTDKVYLEDFRVALKHFKATESERFSSLELQLQPRFCQIKHTRIRLPGDALNGDADEWKTREDDWAAFWKPKGGEKLHMGGRAAVDETFWVDLAIRNPLEVDVTLSALTILLRDASSPETSDRLDFVEVEVVDDIQLGSREARTIPIGIRSSRPASLVLTHITYNFLGLLPAKETLATRGRRLQDTPQQRQNKVYAPDIMLNVQVEDALQRVQANFVDDRHLLLAEGECKRMTVKLLNSGKNPISELWIIGGPEDELWVDDDKSPGPSAQITPSEPEFMTSTNSLAPREPHRVLIENLHSSSTLESGESVDLSLILHTTLAGEHNLCLLLAYREASGQAFYSTRLVRQYEVRPILTVTPSVQPFQTSEHEYVIDLSVVNKTTSSSIRITQATMMSQSWTTIPLTTNIIGALPPSQVARGKFAANRWEDGPNVQGTREFVIRKLRSVLQGSTVEPSDPPTTRLQCRHLSTSDSVQSINSPAIREFIHAGRRNHVSRHISKGHPHIPQTQHRSVFPLYNPTSLDFVVFWEIPSQDRRGHVLIPISHLGAEHAPLAQVLDDVENTKAKRSMYAETRRERMELIQAIKNSEWNAETDPIGINVMGGITLSHDFASSPCHVPVTFVLRNHSLTNPARYTLTLPARSLPGSSTHSLPHFIGRLTHRGELAPSQAVTVRSKLLVSQPGSHEIGGWSVETEVGEITDPPRWITRQRYKQELSDTNLLHINVENSSRT</sequence>
<feature type="region of interest" description="Disordered" evidence="1">
    <location>
        <begin position="1"/>
        <end position="173"/>
    </location>
</feature>